<keyword evidence="5" id="KW-0808">Transferase</keyword>
<keyword evidence="8" id="KW-0418">Kinase</keyword>
<dbReference type="GO" id="GO:0004798">
    <property type="term" value="F:dTMP kinase activity"/>
    <property type="evidence" value="ECO:0007669"/>
    <property type="project" value="UniProtKB-EC"/>
</dbReference>
<dbReference type="AlphaFoldDB" id="A0A8H7F414"/>
<dbReference type="NCBIfam" id="TIGR00041">
    <property type="entry name" value="DTMP_kinase"/>
    <property type="match status" value="1"/>
</dbReference>
<evidence type="ECO:0000256" key="7">
    <source>
        <dbReference type="ARBA" id="ARBA00022741"/>
    </source>
</evidence>
<dbReference type="InterPro" id="IPR018095">
    <property type="entry name" value="Thymidylate_kin_CS"/>
</dbReference>
<dbReference type="GO" id="GO:0006235">
    <property type="term" value="P:dTTP biosynthetic process"/>
    <property type="evidence" value="ECO:0007669"/>
    <property type="project" value="TreeGrafter"/>
</dbReference>
<evidence type="ECO:0000256" key="8">
    <source>
        <dbReference type="ARBA" id="ARBA00022777"/>
    </source>
</evidence>
<evidence type="ECO:0000256" key="3">
    <source>
        <dbReference type="ARBA" id="ARBA00012980"/>
    </source>
</evidence>
<feature type="domain" description="Thymidylate kinase-like" evidence="10">
    <location>
        <begin position="17"/>
        <end position="128"/>
    </location>
</feature>
<dbReference type="GO" id="GO:0004550">
    <property type="term" value="F:nucleoside diphosphate kinase activity"/>
    <property type="evidence" value="ECO:0007669"/>
    <property type="project" value="TreeGrafter"/>
</dbReference>
<keyword evidence="6" id="KW-0545">Nucleotide biosynthesis</keyword>
<dbReference type="GO" id="GO:0005634">
    <property type="term" value="C:nucleus"/>
    <property type="evidence" value="ECO:0007669"/>
    <property type="project" value="TreeGrafter"/>
</dbReference>
<dbReference type="Proteomes" id="UP000629468">
    <property type="component" value="Unassembled WGS sequence"/>
</dbReference>
<evidence type="ECO:0000313" key="11">
    <source>
        <dbReference type="EMBL" id="KAF7776413.1"/>
    </source>
</evidence>
<accession>A0A8H7F414</accession>
<dbReference type="GO" id="GO:0005524">
    <property type="term" value="F:ATP binding"/>
    <property type="evidence" value="ECO:0007669"/>
    <property type="project" value="UniProtKB-KW"/>
</dbReference>
<dbReference type="InterPro" id="IPR018094">
    <property type="entry name" value="Thymidylate_kinase"/>
</dbReference>
<comment type="similarity">
    <text evidence="2">Belongs to the thymidylate kinase family.</text>
</comment>
<reference evidence="11 12" key="1">
    <citation type="journal article" name="Sci. Rep.">
        <title>Telomere-to-telomere assembled and centromere annotated genomes of the two main subspecies of the button mushroom Agaricus bisporus reveal especially polymorphic chromosome ends.</title>
        <authorList>
            <person name="Sonnenberg A.S.M."/>
            <person name="Sedaghat-Telgerd N."/>
            <person name="Lavrijssen B."/>
            <person name="Ohm R.A."/>
            <person name="Hendrickx P.M."/>
            <person name="Scholtmeijer K."/>
            <person name="Baars J.J.P."/>
            <person name="van Peer A."/>
        </authorList>
    </citation>
    <scope>NUCLEOTIDE SEQUENCE [LARGE SCALE GENOMIC DNA]</scope>
    <source>
        <strain evidence="11 12">H119_p4</strain>
    </source>
</reference>
<sequence>MPTDKTQPRSRAPFIVIEGLDRSGKTTQASLLHSKLQSLNIPTKLLKFPDRTTPIGQMIDSYLRSQSELDDHVIHLLFSANRWELASTITDLLHSGTTILCDRYAFSGIAFSASKPSLIQQFSSSKSNSTSTNVPETTRDLAALEWCRAPDISLPAPDLTIFLDFSPAEAQSRSGYGEERYEKIDVQNRVREIFHRLGQEMVHNDNDNHRRDSSQEWVVVDASKDREVIADELWRLAEPLATKGVEGEIKQLWEDKLQ</sequence>
<dbReference type="InterPro" id="IPR027417">
    <property type="entry name" value="P-loop_NTPase"/>
</dbReference>
<organism evidence="11 12">
    <name type="scientific">Agaricus bisporus var. burnettii</name>
    <dbReference type="NCBI Taxonomy" id="192524"/>
    <lineage>
        <taxon>Eukaryota</taxon>
        <taxon>Fungi</taxon>
        <taxon>Dikarya</taxon>
        <taxon>Basidiomycota</taxon>
        <taxon>Agaricomycotina</taxon>
        <taxon>Agaricomycetes</taxon>
        <taxon>Agaricomycetidae</taxon>
        <taxon>Agaricales</taxon>
        <taxon>Agaricineae</taxon>
        <taxon>Agaricaceae</taxon>
        <taxon>Agaricus</taxon>
    </lineage>
</organism>
<dbReference type="CDD" id="cd01672">
    <property type="entry name" value="TMPK"/>
    <property type="match status" value="1"/>
</dbReference>
<evidence type="ECO:0000256" key="5">
    <source>
        <dbReference type="ARBA" id="ARBA00022679"/>
    </source>
</evidence>
<evidence type="ECO:0000259" key="10">
    <source>
        <dbReference type="Pfam" id="PF02223"/>
    </source>
</evidence>
<feature type="domain" description="Thymidylate kinase-like" evidence="10">
    <location>
        <begin position="142"/>
        <end position="201"/>
    </location>
</feature>
<proteinExistence type="inferred from homology"/>
<dbReference type="HAMAP" id="MF_00165">
    <property type="entry name" value="Thymidylate_kinase"/>
    <property type="match status" value="1"/>
</dbReference>
<name>A0A8H7F414_AGABI</name>
<keyword evidence="7" id="KW-0547">Nucleotide-binding</keyword>
<gene>
    <name evidence="11" type="ORF">Agabi119p4_4806</name>
</gene>
<dbReference type="FunFam" id="3.40.50.300:FF:000679">
    <property type="entry name" value="Thymidylate kinase"/>
    <property type="match status" value="1"/>
</dbReference>
<comment type="pathway">
    <text evidence="1">Pyrimidine metabolism; dTTP biosynthesis.</text>
</comment>
<dbReference type="Pfam" id="PF02223">
    <property type="entry name" value="Thymidylate_kin"/>
    <property type="match status" value="2"/>
</dbReference>
<dbReference type="PANTHER" id="PTHR10344">
    <property type="entry name" value="THYMIDYLATE KINASE"/>
    <property type="match status" value="1"/>
</dbReference>
<evidence type="ECO:0000256" key="1">
    <source>
        <dbReference type="ARBA" id="ARBA00004992"/>
    </source>
</evidence>
<dbReference type="GO" id="GO:0006233">
    <property type="term" value="P:dTDP biosynthetic process"/>
    <property type="evidence" value="ECO:0007669"/>
    <property type="project" value="InterPro"/>
</dbReference>
<dbReference type="GO" id="GO:0005829">
    <property type="term" value="C:cytosol"/>
    <property type="evidence" value="ECO:0007669"/>
    <property type="project" value="TreeGrafter"/>
</dbReference>
<dbReference type="InterPro" id="IPR039430">
    <property type="entry name" value="Thymidylate_kin-like_dom"/>
</dbReference>
<evidence type="ECO:0000256" key="4">
    <source>
        <dbReference type="ARBA" id="ARBA00017144"/>
    </source>
</evidence>
<dbReference type="Gene3D" id="3.40.50.300">
    <property type="entry name" value="P-loop containing nucleotide triphosphate hydrolases"/>
    <property type="match status" value="1"/>
</dbReference>
<keyword evidence="9" id="KW-0067">ATP-binding</keyword>
<dbReference type="GO" id="GO:0006227">
    <property type="term" value="P:dUDP biosynthetic process"/>
    <property type="evidence" value="ECO:0007669"/>
    <property type="project" value="TreeGrafter"/>
</dbReference>
<evidence type="ECO:0000256" key="6">
    <source>
        <dbReference type="ARBA" id="ARBA00022727"/>
    </source>
</evidence>
<dbReference type="PANTHER" id="PTHR10344:SF1">
    <property type="entry name" value="THYMIDYLATE KINASE"/>
    <property type="match status" value="1"/>
</dbReference>
<dbReference type="EC" id="2.7.4.9" evidence="3"/>
<comment type="caution">
    <text evidence="11">The sequence shown here is derived from an EMBL/GenBank/DDBJ whole genome shotgun (WGS) entry which is preliminary data.</text>
</comment>
<dbReference type="SUPFAM" id="SSF52540">
    <property type="entry name" value="P-loop containing nucleoside triphosphate hydrolases"/>
    <property type="match status" value="1"/>
</dbReference>
<evidence type="ECO:0000256" key="2">
    <source>
        <dbReference type="ARBA" id="ARBA00009776"/>
    </source>
</evidence>
<dbReference type="EMBL" id="JABXXO010000006">
    <property type="protein sequence ID" value="KAF7776413.1"/>
    <property type="molecule type" value="Genomic_DNA"/>
</dbReference>
<evidence type="ECO:0000256" key="9">
    <source>
        <dbReference type="ARBA" id="ARBA00022840"/>
    </source>
</evidence>
<dbReference type="PROSITE" id="PS01331">
    <property type="entry name" value="THYMIDYLATE_KINASE"/>
    <property type="match status" value="1"/>
</dbReference>
<evidence type="ECO:0000313" key="12">
    <source>
        <dbReference type="Proteomes" id="UP000629468"/>
    </source>
</evidence>
<protein>
    <recommendedName>
        <fullName evidence="4">Thymidylate kinase</fullName>
        <ecNumber evidence="3">2.7.4.9</ecNumber>
    </recommendedName>
</protein>